<comment type="caution">
    <text evidence="1">The sequence shown here is derived from an EMBL/GenBank/DDBJ whole genome shotgun (WGS) entry which is preliminary data.</text>
</comment>
<protein>
    <submittedName>
        <fullName evidence="1">Uncharacterized protein</fullName>
    </submittedName>
</protein>
<accession>A0ABN0U4E0</accession>
<dbReference type="Proteomes" id="UP001501176">
    <property type="component" value="Unassembled WGS sequence"/>
</dbReference>
<organism evidence="1 2">
    <name type="scientific">Castellaniella daejeonensis</name>
    <dbReference type="NCBI Taxonomy" id="659013"/>
    <lineage>
        <taxon>Bacteria</taxon>
        <taxon>Pseudomonadati</taxon>
        <taxon>Pseudomonadota</taxon>
        <taxon>Betaproteobacteria</taxon>
        <taxon>Burkholderiales</taxon>
        <taxon>Alcaligenaceae</taxon>
        <taxon>Castellaniella</taxon>
    </lineage>
</organism>
<keyword evidence="2" id="KW-1185">Reference proteome</keyword>
<reference evidence="1 2" key="1">
    <citation type="journal article" date="2019" name="Int. J. Syst. Evol. Microbiol.">
        <title>The Global Catalogue of Microorganisms (GCM) 10K type strain sequencing project: providing services to taxonomists for standard genome sequencing and annotation.</title>
        <authorList>
            <consortium name="The Broad Institute Genomics Platform"/>
            <consortium name="The Broad Institute Genome Sequencing Center for Infectious Disease"/>
            <person name="Wu L."/>
            <person name="Ma J."/>
        </authorList>
    </citation>
    <scope>NUCLEOTIDE SEQUENCE [LARGE SCALE GENOMIC DNA]</scope>
    <source>
        <strain evidence="1 2">JCM 16240</strain>
    </source>
</reference>
<sequence>MIQREALAWLTEDGIAQAVDVRLARASVTRLDLTVILTIDGEQRELQFDDVLGVINAV</sequence>
<name>A0ABN0U4E0_9BURK</name>
<evidence type="ECO:0000313" key="1">
    <source>
        <dbReference type="EMBL" id="GAA0238194.1"/>
    </source>
</evidence>
<dbReference type="RefSeq" id="WP_343822176.1">
    <property type="nucleotide sequence ID" value="NZ_BAAAFN010000020.1"/>
</dbReference>
<gene>
    <name evidence="1" type="ORF">GCM10009125_28820</name>
</gene>
<evidence type="ECO:0000313" key="2">
    <source>
        <dbReference type="Proteomes" id="UP001501176"/>
    </source>
</evidence>
<proteinExistence type="predicted"/>
<dbReference type="EMBL" id="BAAAFN010000020">
    <property type="protein sequence ID" value="GAA0238194.1"/>
    <property type="molecule type" value="Genomic_DNA"/>
</dbReference>